<name>A0A7K2J086_9ACTN</name>
<dbReference type="EMBL" id="WWHY01000001">
    <property type="protein sequence ID" value="MYR35487.1"/>
    <property type="molecule type" value="Genomic_DNA"/>
</dbReference>
<evidence type="ECO:0000313" key="1">
    <source>
        <dbReference type="EMBL" id="MYR35487.1"/>
    </source>
</evidence>
<evidence type="ECO:0000313" key="2">
    <source>
        <dbReference type="Proteomes" id="UP000467124"/>
    </source>
</evidence>
<organism evidence="1 2">
    <name type="scientific">Nocardiopsis alba</name>
    <dbReference type="NCBI Taxonomy" id="53437"/>
    <lineage>
        <taxon>Bacteria</taxon>
        <taxon>Bacillati</taxon>
        <taxon>Actinomycetota</taxon>
        <taxon>Actinomycetes</taxon>
        <taxon>Streptosporangiales</taxon>
        <taxon>Nocardiopsidaceae</taxon>
        <taxon>Nocardiopsis</taxon>
    </lineage>
</organism>
<protein>
    <recommendedName>
        <fullName evidence="3">Peptidoglycan binding domain protein</fullName>
    </recommendedName>
</protein>
<comment type="caution">
    <text evidence="1">The sequence shown here is derived from an EMBL/GenBank/DDBJ whole genome shotgun (WGS) entry which is preliminary data.</text>
</comment>
<accession>A0A7K2J086</accession>
<dbReference type="AlphaFoldDB" id="A0A7K2J086"/>
<proteinExistence type="predicted"/>
<gene>
    <name evidence="1" type="ORF">GTW20_25290</name>
</gene>
<dbReference type="RefSeq" id="WP_161112110.1">
    <property type="nucleotide sequence ID" value="NZ_WWHY01000001.1"/>
</dbReference>
<evidence type="ECO:0008006" key="3">
    <source>
        <dbReference type="Google" id="ProtNLM"/>
    </source>
</evidence>
<reference evidence="1 2" key="1">
    <citation type="journal article" date="2019" name="Nat. Commun.">
        <title>The antimicrobial potential of Streptomyces from insect microbiomes.</title>
        <authorList>
            <person name="Chevrette M.G."/>
            <person name="Carlson C.M."/>
            <person name="Ortega H.E."/>
            <person name="Thomas C."/>
            <person name="Ananiev G.E."/>
            <person name="Barns K.J."/>
            <person name="Book A.J."/>
            <person name="Cagnazzo J."/>
            <person name="Carlos C."/>
            <person name="Flanigan W."/>
            <person name="Grubbs K.J."/>
            <person name="Horn H.A."/>
            <person name="Hoffmann F.M."/>
            <person name="Klassen J.L."/>
            <person name="Knack J.J."/>
            <person name="Lewin G.R."/>
            <person name="McDonald B.R."/>
            <person name="Muller L."/>
            <person name="Melo W.G.P."/>
            <person name="Pinto-Tomas A.A."/>
            <person name="Schmitz A."/>
            <person name="Wendt-Pienkowski E."/>
            <person name="Wildman S."/>
            <person name="Zhao M."/>
            <person name="Zhang F."/>
            <person name="Bugni T.S."/>
            <person name="Andes D.R."/>
            <person name="Pupo M.T."/>
            <person name="Currie C.R."/>
        </authorList>
    </citation>
    <scope>NUCLEOTIDE SEQUENCE [LARGE SCALE GENOMIC DNA]</scope>
    <source>
        <strain evidence="1 2">SID5840</strain>
    </source>
</reference>
<sequence length="104" mass="11181">MIDGQLASLTARATQRALVVKVDGTWEKETVRAMQRRCWPAGSAVDGLLGPQTVRAVQRRVGAGVDGVWPSIRSVANSGIVTFNTAARSETTRKLQKALNSGKF</sequence>
<dbReference type="Proteomes" id="UP000467124">
    <property type="component" value="Unassembled WGS sequence"/>
</dbReference>